<name>A0A8J7GCP3_9ACTN</name>
<comment type="similarity">
    <text evidence="2">Belongs to the glycosyl hydrolase 20 family.</text>
</comment>
<dbReference type="EMBL" id="JADOUF010000001">
    <property type="protein sequence ID" value="MBG6135206.1"/>
    <property type="molecule type" value="Genomic_DNA"/>
</dbReference>
<protein>
    <recommendedName>
        <fullName evidence="3">beta-N-acetylhexosaminidase</fullName>
        <ecNumber evidence="3">3.2.1.52</ecNumber>
    </recommendedName>
</protein>
<comment type="caution">
    <text evidence="10">The sequence shown here is derived from an EMBL/GenBank/DDBJ whole genome shotgun (WGS) entry which is preliminary data.</text>
</comment>
<dbReference type="PANTHER" id="PTHR22600:SF57">
    <property type="entry name" value="BETA-N-ACETYLHEXOSAMINIDASE"/>
    <property type="match status" value="1"/>
</dbReference>
<evidence type="ECO:0000313" key="10">
    <source>
        <dbReference type="EMBL" id="MBG6135206.1"/>
    </source>
</evidence>
<dbReference type="GO" id="GO:0005975">
    <property type="term" value="P:carbohydrate metabolic process"/>
    <property type="evidence" value="ECO:0007669"/>
    <property type="project" value="InterPro"/>
</dbReference>
<evidence type="ECO:0000256" key="7">
    <source>
        <dbReference type="SAM" id="SignalP"/>
    </source>
</evidence>
<comment type="catalytic activity">
    <reaction evidence="1">
        <text>Hydrolysis of terminal non-reducing N-acetyl-D-hexosamine residues in N-acetyl-beta-D-hexosaminides.</text>
        <dbReference type="EC" id="3.2.1.52"/>
    </reaction>
</comment>
<evidence type="ECO:0000256" key="4">
    <source>
        <dbReference type="ARBA" id="ARBA00022801"/>
    </source>
</evidence>
<keyword evidence="5 10" id="KW-0326">Glycosidase</keyword>
<dbReference type="PRINTS" id="PR00738">
    <property type="entry name" value="GLHYDRLASE20"/>
</dbReference>
<evidence type="ECO:0000259" key="9">
    <source>
        <dbReference type="Pfam" id="PF02838"/>
    </source>
</evidence>
<evidence type="ECO:0000256" key="3">
    <source>
        <dbReference type="ARBA" id="ARBA00012663"/>
    </source>
</evidence>
<feature type="chain" id="PRO_5035199236" description="beta-N-acetylhexosaminidase" evidence="7">
    <location>
        <begin position="26"/>
        <end position="571"/>
    </location>
</feature>
<accession>A0A8J7GCP3</accession>
<dbReference type="InterPro" id="IPR025705">
    <property type="entry name" value="Beta_hexosaminidase_sua/sub"/>
</dbReference>
<dbReference type="RefSeq" id="WP_269215932.1">
    <property type="nucleotide sequence ID" value="NZ_BONS01000003.1"/>
</dbReference>
<feature type="domain" description="Glycoside hydrolase family 20 catalytic" evidence="8">
    <location>
        <begin position="218"/>
        <end position="533"/>
    </location>
</feature>
<dbReference type="InterPro" id="IPR029018">
    <property type="entry name" value="Hex-like_dom2"/>
</dbReference>
<dbReference type="Pfam" id="PF00728">
    <property type="entry name" value="Glyco_hydro_20"/>
    <property type="match status" value="1"/>
</dbReference>
<dbReference type="GO" id="GO:0030203">
    <property type="term" value="P:glycosaminoglycan metabolic process"/>
    <property type="evidence" value="ECO:0007669"/>
    <property type="project" value="TreeGrafter"/>
</dbReference>
<dbReference type="PANTHER" id="PTHR22600">
    <property type="entry name" value="BETA-HEXOSAMINIDASE"/>
    <property type="match status" value="1"/>
</dbReference>
<organism evidence="10 11">
    <name type="scientific">Longispora fulva</name>
    <dbReference type="NCBI Taxonomy" id="619741"/>
    <lineage>
        <taxon>Bacteria</taxon>
        <taxon>Bacillati</taxon>
        <taxon>Actinomycetota</taxon>
        <taxon>Actinomycetes</taxon>
        <taxon>Micromonosporales</taxon>
        <taxon>Micromonosporaceae</taxon>
        <taxon>Longispora</taxon>
    </lineage>
</organism>
<evidence type="ECO:0000259" key="8">
    <source>
        <dbReference type="Pfam" id="PF00728"/>
    </source>
</evidence>
<dbReference type="InterPro" id="IPR015883">
    <property type="entry name" value="Glyco_hydro_20_cat"/>
</dbReference>
<feature type="signal peptide" evidence="7">
    <location>
        <begin position="1"/>
        <end position="25"/>
    </location>
</feature>
<dbReference type="GO" id="GO:0004563">
    <property type="term" value="F:beta-N-acetylhexosaminidase activity"/>
    <property type="evidence" value="ECO:0007669"/>
    <property type="project" value="UniProtKB-EC"/>
</dbReference>
<dbReference type="Proteomes" id="UP000622552">
    <property type="component" value="Unassembled WGS sequence"/>
</dbReference>
<keyword evidence="11" id="KW-1185">Reference proteome</keyword>
<feature type="domain" description="Beta-hexosaminidase bacterial type N-terminal" evidence="9">
    <location>
        <begin position="86"/>
        <end position="215"/>
    </location>
</feature>
<dbReference type="CDD" id="cd06568">
    <property type="entry name" value="GH20_SpHex_like"/>
    <property type="match status" value="1"/>
</dbReference>
<reference evidence="10" key="1">
    <citation type="submission" date="2020-11" db="EMBL/GenBank/DDBJ databases">
        <title>Sequencing the genomes of 1000 actinobacteria strains.</title>
        <authorList>
            <person name="Klenk H.-P."/>
        </authorList>
    </citation>
    <scope>NUCLEOTIDE SEQUENCE</scope>
    <source>
        <strain evidence="10">DSM 45356</strain>
    </source>
</reference>
<dbReference type="InterPro" id="IPR017853">
    <property type="entry name" value="GH"/>
</dbReference>
<evidence type="ECO:0000256" key="5">
    <source>
        <dbReference type="ARBA" id="ARBA00023295"/>
    </source>
</evidence>
<dbReference type="EC" id="3.2.1.52" evidence="3"/>
<dbReference type="Gene3D" id="3.20.20.80">
    <property type="entry name" value="Glycosidases"/>
    <property type="match status" value="1"/>
</dbReference>
<dbReference type="Gene3D" id="3.30.379.10">
    <property type="entry name" value="Chitobiase/beta-hexosaminidase domain 2-like"/>
    <property type="match status" value="1"/>
</dbReference>
<dbReference type="SUPFAM" id="SSF51445">
    <property type="entry name" value="(Trans)glycosidases"/>
    <property type="match status" value="1"/>
</dbReference>
<dbReference type="Pfam" id="PF02838">
    <property type="entry name" value="Glyco_hydro_20b"/>
    <property type="match status" value="1"/>
</dbReference>
<evidence type="ECO:0000256" key="2">
    <source>
        <dbReference type="ARBA" id="ARBA00006285"/>
    </source>
</evidence>
<evidence type="ECO:0000313" key="11">
    <source>
        <dbReference type="Proteomes" id="UP000622552"/>
    </source>
</evidence>
<feature type="active site" description="Proton donor" evidence="6">
    <location>
        <position position="381"/>
    </location>
</feature>
<proteinExistence type="inferred from homology"/>
<gene>
    <name evidence="10" type="ORF">IW245_001400</name>
</gene>
<dbReference type="GO" id="GO:0016020">
    <property type="term" value="C:membrane"/>
    <property type="evidence" value="ECO:0007669"/>
    <property type="project" value="TreeGrafter"/>
</dbReference>
<keyword evidence="7" id="KW-0732">Signal</keyword>
<keyword evidence="4 10" id="KW-0378">Hydrolase</keyword>
<evidence type="ECO:0000256" key="6">
    <source>
        <dbReference type="PIRSR" id="PIRSR625705-1"/>
    </source>
</evidence>
<sequence>MRSRTPLALLAALVVVSGAASPALAAPAPGRAPSQVGARSAAPAGGWDAALARASDAATAAEATEAGTASAAEAGRALAVTSRMSTLVPVPVTVQPATGADYPLTATTWIYADPGAEAPAAYLAGVLRPATGYQLPVQPAPGTGISLLLSGADPTVGDEGYQLDVTAAKVVLRARTAAGLFEGVQSLRQLLPARVESPTAQSGPWQVAGGHIVDHPRYAYRGAMLDVARHFRPVADVERYIDEVARYKINYLHLHLTDDQGWRLVINSWPRLATYGGSTQVGGGPGGYYTQADYTAIVAYAQARHVTIVPEVDMPGHTNAALASYAELNCDGKAPPLYTGVDVGFSTLCVHKELTYRFIEDVVTELAALTPGPYLHLGGDEATSTTPADYATFVNRVQAIAHAHGKIVLGWHDVVHATPLPTTVAQYWGTETSDAQVAAATKKGTTLIMSPASKAYLDMKYTASTPLGQDWAGLIEVKAAYNWDPGSFLSGVASSAITGIEAPVWTETLKSQRDVEYMAFPRLPALAELGWSPKSTHDWNTFKVRLGTQGPRWKAAGVTYYRSPQVPWATS</sequence>
<dbReference type="SUPFAM" id="SSF55545">
    <property type="entry name" value="beta-N-acetylhexosaminidase-like domain"/>
    <property type="match status" value="1"/>
</dbReference>
<evidence type="ECO:0000256" key="1">
    <source>
        <dbReference type="ARBA" id="ARBA00001231"/>
    </source>
</evidence>
<dbReference type="AlphaFoldDB" id="A0A8J7GCP3"/>
<dbReference type="InterPro" id="IPR015882">
    <property type="entry name" value="HEX_bac_N"/>
</dbReference>